<protein>
    <submittedName>
        <fullName evidence="1">Uncharacterized protein</fullName>
    </submittedName>
</protein>
<dbReference type="AlphaFoldDB" id="A0AAU9IJA9"/>
<keyword evidence="2" id="KW-1185">Reference proteome</keyword>
<evidence type="ECO:0000313" key="2">
    <source>
        <dbReference type="Proteomes" id="UP001162131"/>
    </source>
</evidence>
<reference evidence="1" key="1">
    <citation type="submission" date="2021-09" db="EMBL/GenBank/DDBJ databases">
        <authorList>
            <consortium name="AG Swart"/>
            <person name="Singh M."/>
            <person name="Singh A."/>
            <person name="Seah K."/>
            <person name="Emmerich C."/>
        </authorList>
    </citation>
    <scope>NUCLEOTIDE SEQUENCE</scope>
    <source>
        <strain evidence="1">ATCC30299</strain>
    </source>
</reference>
<gene>
    <name evidence="1" type="ORF">BSTOLATCC_MIC9654</name>
</gene>
<comment type="caution">
    <text evidence="1">The sequence shown here is derived from an EMBL/GenBank/DDBJ whole genome shotgun (WGS) entry which is preliminary data.</text>
</comment>
<dbReference type="EMBL" id="CAJZBQ010000011">
    <property type="protein sequence ID" value="CAG9313851.1"/>
    <property type="molecule type" value="Genomic_DNA"/>
</dbReference>
<sequence>MHISLKWAACSQQIVDFKAGRKFSLNILKKLRSQNIRVPDNYSITEIFNLILQVKCSRILYHIQTKHWKQKNSGKLRERDQY</sequence>
<name>A0AAU9IJA9_9CILI</name>
<accession>A0AAU9IJA9</accession>
<dbReference type="Proteomes" id="UP001162131">
    <property type="component" value="Unassembled WGS sequence"/>
</dbReference>
<evidence type="ECO:0000313" key="1">
    <source>
        <dbReference type="EMBL" id="CAG9313851.1"/>
    </source>
</evidence>
<organism evidence="1 2">
    <name type="scientific">Blepharisma stoltei</name>
    <dbReference type="NCBI Taxonomy" id="1481888"/>
    <lineage>
        <taxon>Eukaryota</taxon>
        <taxon>Sar</taxon>
        <taxon>Alveolata</taxon>
        <taxon>Ciliophora</taxon>
        <taxon>Postciliodesmatophora</taxon>
        <taxon>Heterotrichea</taxon>
        <taxon>Heterotrichida</taxon>
        <taxon>Blepharismidae</taxon>
        <taxon>Blepharisma</taxon>
    </lineage>
</organism>
<proteinExistence type="predicted"/>